<keyword evidence="9 14" id="KW-0413">Isomerase</keyword>
<dbReference type="CDD" id="cd00438">
    <property type="entry name" value="cupin_RmlC"/>
    <property type="match status" value="1"/>
</dbReference>
<evidence type="ECO:0000256" key="8">
    <source>
        <dbReference type="ARBA" id="ARBA00022985"/>
    </source>
</evidence>
<dbReference type="AlphaFoldDB" id="A0AAF0GHY1"/>
<keyword evidence="8" id="KW-0448">Lipopolysaccharide biosynthesis</keyword>
<evidence type="ECO:0000256" key="3">
    <source>
        <dbReference type="ARBA" id="ARBA00004781"/>
    </source>
</evidence>
<comment type="subunit">
    <text evidence="5 14">Homodimer.</text>
</comment>
<evidence type="ECO:0000256" key="9">
    <source>
        <dbReference type="ARBA" id="ARBA00023235"/>
    </source>
</evidence>
<name>A0AAF0GHY1_AERCA</name>
<dbReference type="FunFam" id="2.60.120.10:FF:000051">
    <property type="entry name" value="dTDP-4-dehydrorhamnose 3,5-epimerase"/>
    <property type="match status" value="1"/>
</dbReference>
<feature type="binding site" evidence="12">
    <location>
        <begin position="47"/>
        <end position="49"/>
    </location>
    <ligand>
        <name>substrate</name>
    </ligand>
</feature>
<evidence type="ECO:0000313" key="15">
    <source>
        <dbReference type="EMBL" id="WGC85833.1"/>
    </source>
</evidence>
<dbReference type="EC" id="5.1.3.13" evidence="6 14"/>
<feature type="site" description="Participates in a stacking interaction with the thymidine ring of dTDP-4-oxo-6-deoxyglucose" evidence="13">
    <location>
        <position position="138"/>
    </location>
</feature>
<dbReference type="PANTHER" id="PTHR21047">
    <property type="entry name" value="DTDP-6-DEOXY-D-GLUCOSE-3,5 EPIMERASE"/>
    <property type="match status" value="1"/>
</dbReference>
<comment type="similarity">
    <text evidence="4 14">Belongs to the dTDP-4-dehydrorhamnose 3,5-epimerase family.</text>
</comment>
<evidence type="ECO:0000256" key="4">
    <source>
        <dbReference type="ARBA" id="ARBA00010154"/>
    </source>
</evidence>
<feature type="binding site" evidence="12">
    <location>
        <position position="72"/>
    </location>
    <ligand>
        <name>substrate</name>
    </ligand>
</feature>
<dbReference type="Pfam" id="PF00908">
    <property type="entry name" value="dTDP_sugar_isom"/>
    <property type="match status" value="1"/>
</dbReference>
<dbReference type="GO" id="GO:0008830">
    <property type="term" value="F:dTDP-4-dehydrorhamnose 3,5-epimerase activity"/>
    <property type="evidence" value="ECO:0007669"/>
    <property type="project" value="UniProtKB-UniRule"/>
</dbReference>
<feature type="active site" description="Proton donor" evidence="11">
    <location>
        <position position="132"/>
    </location>
</feature>
<dbReference type="SUPFAM" id="SSF51182">
    <property type="entry name" value="RmlC-like cupins"/>
    <property type="match status" value="1"/>
</dbReference>
<protein>
    <recommendedName>
        <fullName evidence="7 14">dTDP-4-dehydrorhamnose 3,5-epimerase</fullName>
        <ecNumber evidence="6 14">5.1.3.13</ecNumber>
    </recommendedName>
    <alternativeName>
        <fullName evidence="14">Thymidine diphospho-4-keto-rhamnose 3,5-epimerase</fullName>
    </alternativeName>
</protein>
<feature type="active site" description="Proton acceptor" evidence="11">
    <location>
        <position position="62"/>
    </location>
</feature>
<feature type="binding site" evidence="12">
    <location>
        <position position="119"/>
    </location>
    <ligand>
        <name>substrate</name>
    </ligand>
</feature>
<evidence type="ECO:0000256" key="5">
    <source>
        <dbReference type="ARBA" id="ARBA00011738"/>
    </source>
</evidence>
<evidence type="ECO:0000256" key="1">
    <source>
        <dbReference type="ARBA" id="ARBA00001298"/>
    </source>
</evidence>
<feature type="binding site" evidence="12">
    <location>
        <position position="59"/>
    </location>
    <ligand>
        <name>substrate</name>
    </ligand>
</feature>
<evidence type="ECO:0000256" key="6">
    <source>
        <dbReference type="ARBA" id="ARBA00012098"/>
    </source>
</evidence>
<evidence type="ECO:0000256" key="7">
    <source>
        <dbReference type="ARBA" id="ARBA00019595"/>
    </source>
</evidence>
<dbReference type="PANTHER" id="PTHR21047:SF2">
    <property type="entry name" value="THYMIDINE DIPHOSPHO-4-KETO-RHAMNOSE 3,5-EPIMERASE"/>
    <property type="match status" value="1"/>
</dbReference>
<dbReference type="GO" id="GO:0019305">
    <property type="term" value="P:dTDP-rhamnose biosynthetic process"/>
    <property type="evidence" value="ECO:0007669"/>
    <property type="project" value="UniProtKB-UniRule"/>
</dbReference>
<feature type="binding site" evidence="12">
    <location>
        <position position="169"/>
    </location>
    <ligand>
        <name>substrate</name>
    </ligand>
</feature>
<dbReference type="InterPro" id="IPR014710">
    <property type="entry name" value="RmlC-like_jellyroll"/>
</dbReference>
<dbReference type="NCBIfam" id="TIGR01221">
    <property type="entry name" value="rmlC"/>
    <property type="match status" value="1"/>
</dbReference>
<reference evidence="15" key="1">
    <citation type="submission" date="2023-04" db="EMBL/GenBank/DDBJ databases">
        <title>Whole Genome Sequence of Multi-drug resistant Aeromonas caviae as a gut pathogen in newborn.</title>
        <authorList>
            <person name="Jadhav S.V."/>
            <person name="Saroj S.D."/>
            <person name="Saha U.B."/>
            <person name="Sen S."/>
            <person name="Kher A."/>
        </authorList>
    </citation>
    <scope>NUCLEOTIDE SEQUENCE</scope>
    <source>
        <strain evidence="15">SVJ23</strain>
    </source>
</reference>
<comment type="catalytic activity">
    <reaction evidence="1 14">
        <text>dTDP-4-dehydro-6-deoxy-alpha-D-glucose = dTDP-4-dehydro-beta-L-rhamnose</text>
        <dbReference type="Rhea" id="RHEA:16969"/>
        <dbReference type="ChEBI" id="CHEBI:57649"/>
        <dbReference type="ChEBI" id="CHEBI:62830"/>
        <dbReference type="EC" id="5.1.3.13"/>
    </reaction>
</comment>
<evidence type="ECO:0000256" key="2">
    <source>
        <dbReference type="ARBA" id="ARBA00001997"/>
    </source>
</evidence>
<organism evidence="15 16">
    <name type="scientific">Aeromonas caviae</name>
    <name type="common">Aeromonas punctata</name>
    <dbReference type="NCBI Taxonomy" id="648"/>
    <lineage>
        <taxon>Bacteria</taxon>
        <taxon>Pseudomonadati</taxon>
        <taxon>Pseudomonadota</taxon>
        <taxon>Gammaproteobacteria</taxon>
        <taxon>Aeromonadales</taxon>
        <taxon>Aeromonadaceae</taxon>
        <taxon>Aeromonas</taxon>
    </lineage>
</organism>
<dbReference type="Gene3D" id="2.60.120.10">
    <property type="entry name" value="Jelly Rolls"/>
    <property type="match status" value="1"/>
</dbReference>
<evidence type="ECO:0000256" key="10">
    <source>
        <dbReference type="ARBA" id="ARBA00023277"/>
    </source>
</evidence>
<dbReference type="InterPro" id="IPR011051">
    <property type="entry name" value="RmlC_Cupin_sf"/>
</dbReference>
<dbReference type="RefSeq" id="WP_125117341.1">
    <property type="nucleotide sequence ID" value="NZ_AP019195.1"/>
</dbReference>
<gene>
    <name evidence="15" type="primary">rfbC</name>
    <name evidence="15" type="ORF">OJY61_24055</name>
</gene>
<sequence>MNVITTAIPEVFIFEPKVFGDERGFFFESYNQKLFEEAIGYPISFVQDNHSKSSKGVLRGLHYQQAPHAQGKLVRCAVGEVFDVAVDIRMNSPTFGQWVGVYLSAENKRQLWIPQGFAHGFLTLQDKTEILYKATDFYAPYSERGIIWNDSDLAIEWPNISAEIVLSEKDMLADKFSDYCLKINENES</sequence>
<evidence type="ECO:0000256" key="11">
    <source>
        <dbReference type="PIRSR" id="PIRSR600888-1"/>
    </source>
</evidence>
<feature type="binding site" evidence="12">
    <location>
        <position position="23"/>
    </location>
    <ligand>
        <name>substrate</name>
    </ligand>
</feature>
<dbReference type="EMBL" id="CP110176">
    <property type="protein sequence ID" value="WGC85833.1"/>
    <property type="molecule type" value="Genomic_DNA"/>
</dbReference>
<dbReference type="InterPro" id="IPR000888">
    <property type="entry name" value="RmlC-like"/>
</dbReference>
<dbReference type="Proteomes" id="UP001163285">
    <property type="component" value="Chromosome"/>
</dbReference>
<feature type="binding site" evidence="12">
    <location>
        <position position="28"/>
    </location>
    <ligand>
        <name>substrate</name>
    </ligand>
</feature>
<dbReference type="GO" id="GO:0005829">
    <property type="term" value="C:cytosol"/>
    <property type="evidence" value="ECO:0007669"/>
    <property type="project" value="TreeGrafter"/>
</dbReference>
<evidence type="ECO:0000313" key="16">
    <source>
        <dbReference type="Proteomes" id="UP001163285"/>
    </source>
</evidence>
<accession>A0AAF0GHY1</accession>
<keyword evidence="10" id="KW-0119">Carbohydrate metabolism</keyword>
<comment type="function">
    <text evidence="2 14">Catalyzes the epimerization of the C3' and C5'positions of dTDP-6-deoxy-D-xylo-4-hexulose, forming dTDP-6-deoxy-L-lyxo-4-hexulose.</text>
</comment>
<evidence type="ECO:0000256" key="13">
    <source>
        <dbReference type="PIRSR" id="PIRSR600888-3"/>
    </source>
</evidence>
<proteinExistence type="inferred from homology"/>
<comment type="pathway">
    <text evidence="3 14">Carbohydrate biosynthesis; dTDP-L-rhamnose biosynthesis.</text>
</comment>
<dbReference type="GO" id="GO:0009103">
    <property type="term" value="P:lipopolysaccharide biosynthetic process"/>
    <property type="evidence" value="ECO:0007669"/>
    <property type="project" value="UniProtKB-KW"/>
</dbReference>
<evidence type="ECO:0000256" key="12">
    <source>
        <dbReference type="PIRSR" id="PIRSR600888-2"/>
    </source>
</evidence>
<evidence type="ECO:0000256" key="14">
    <source>
        <dbReference type="RuleBase" id="RU364069"/>
    </source>
</evidence>
<feature type="binding site" evidence="12">
    <location>
        <position position="143"/>
    </location>
    <ligand>
        <name>substrate</name>
    </ligand>
</feature>